<feature type="compositionally biased region" description="Basic and acidic residues" evidence="1">
    <location>
        <begin position="199"/>
        <end position="209"/>
    </location>
</feature>
<dbReference type="InterPro" id="IPR047611">
    <property type="entry name" value="RepABC_RepC"/>
</dbReference>
<protein>
    <submittedName>
        <fullName evidence="4">Replication initiation protein</fullName>
    </submittedName>
</protein>
<feature type="domain" description="Plasmid replication protein C N-terminal" evidence="2">
    <location>
        <begin position="2"/>
        <end position="129"/>
    </location>
</feature>
<sequence length="339" mass="37978">MEALRRAAPALGLRPPVIATLDTLLSCLPPKRNHNRVFASNATLALRRNGVSDRTLRRHFAELIEAGFLLRIDSPNGKRYCKHDPEMGTVLRFGLDLSPLFNAYERLCSLARQVADQQAHLDYLRTKLRSTIASCLAKQGETPLLEDARRVLRRKPSAEELGHWLSLLSAETLQAESEEPAEELSASNGQNVRHHHSSKKELIDKKAAETEPDTSVLSEITQICPQAASFLQTSIRNAADITSHARQMAPMMGIERQCYERAEDKRGAMEAALTIWLLLEMQDRIHQLGAYFRSVMLGARSETFCPWQLLEKLRKRGGHQRIVRGQQYACGGNPPVAAT</sequence>
<gene>
    <name evidence="4" type="ORF">GCM10007291_19320</name>
</gene>
<dbReference type="NCBIfam" id="NF040974">
    <property type="entry name" value="RepABC_RepC"/>
    <property type="match status" value="1"/>
</dbReference>
<dbReference type="Proteomes" id="UP000658305">
    <property type="component" value="Unassembled WGS sequence"/>
</dbReference>
<feature type="region of interest" description="Disordered" evidence="1">
    <location>
        <begin position="176"/>
        <end position="209"/>
    </location>
</feature>
<evidence type="ECO:0000256" key="1">
    <source>
        <dbReference type="SAM" id="MobiDB-lite"/>
    </source>
</evidence>
<proteinExistence type="predicted"/>
<dbReference type="EMBL" id="BMYI01000004">
    <property type="protein sequence ID" value="GHC20476.1"/>
    <property type="molecule type" value="Genomic_DNA"/>
</dbReference>
<evidence type="ECO:0000313" key="4">
    <source>
        <dbReference type="EMBL" id="GHC20476.1"/>
    </source>
</evidence>
<evidence type="ECO:0000313" key="5">
    <source>
        <dbReference type="Proteomes" id="UP000658305"/>
    </source>
</evidence>
<dbReference type="Pfam" id="PF11800">
    <property type="entry name" value="RP-C_C"/>
    <property type="match status" value="1"/>
</dbReference>
<dbReference type="InterPro" id="IPR021760">
    <property type="entry name" value="RepC_C"/>
</dbReference>
<keyword evidence="5" id="KW-1185">Reference proteome</keyword>
<reference evidence="5" key="1">
    <citation type="journal article" date="2019" name="Int. J. Syst. Evol. Microbiol.">
        <title>The Global Catalogue of Microorganisms (GCM) 10K type strain sequencing project: providing services to taxonomists for standard genome sequencing and annotation.</title>
        <authorList>
            <consortium name="The Broad Institute Genomics Platform"/>
            <consortium name="The Broad Institute Genome Sequencing Center for Infectious Disease"/>
            <person name="Wu L."/>
            <person name="Ma J."/>
        </authorList>
    </citation>
    <scope>NUCLEOTIDE SEQUENCE [LARGE SCALE GENOMIC DNA]</scope>
    <source>
        <strain evidence="5">KCTC 23298</strain>
    </source>
</reference>
<evidence type="ECO:0000259" key="2">
    <source>
        <dbReference type="Pfam" id="PF03428"/>
    </source>
</evidence>
<organism evidence="4 5">
    <name type="scientific">Gemmobacter nanjingensis</name>
    <dbReference type="NCBI Taxonomy" id="488454"/>
    <lineage>
        <taxon>Bacteria</taxon>
        <taxon>Pseudomonadati</taxon>
        <taxon>Pseudomonadota</taxon>
        <taxon>Alphaproteobacteria</taxon>
        <taxon>Rhodobacterales</taxon>
        <taxon>Paracoccaceae</taxon>
        <taxon>Gemmobacter</taxon>
    </lineage>
</organism>
<comment type="caution">
    <text evidence="4">The sequence shown here is derived from an EMBL/GenBank/DDBJ whole genome shotgun (WGS) entry which is preliminary data.</text>
</comment>
<accession>A0ABQ3FE70</accession>
<dbReference type="Pfam" id="PF03428">
    <property type="entry name" value="RP-C"/>
    <property type="match status" value="1"/>
</dbReference>
<dbReference type="InterPro" id="IPR005090">
    <property type="entry name" value="RepC_N"/>
</dbReference>
<evidence type="ECO:0000259" key="3">
    <source>
        <dbReference type="Pfam" id="PF11800"/>
    </source>
</evidence>
<feature type="domain" description="Plasmid replication protein C C-terminal" evidence="3">
    <location>
        <begin position="218"/>
        <end position="313"/>
    </location>
</feature>
<name>A0ABQ3FE70_9RHOB</name>